<dbReference type="EMBL" id="BARU01027966">
    <property type="protein sequence ID" value="GAH65167.1"/>
    <property type="molecule type" value="Genomic_DNA"/>
</dbReference>
<reference evidence="1" key="1">
    <citation type="journal article" date="2014" name="Front. Microbiol.">
        <title>High frequency of phylogenetically diverse reductive dehalogenase-homologous genes in deep subseafloor sedimentary metagenomes.</title>
        <authorList>
            <person name="Kawai M."/>
            <person name="Futagami T."/>
            <person name="Toyoda A."/>
            <person name="Takaki Y."/>
            <person name="Nishi S."/>
            <person name="Hori S."/>
            <person name="Arai W."/>
            <person name="Tsubouchi T."/>
            <person name="Morono Y."/>
            <person name="Uchiyama I."/>
            <person name="Ito T."/>
            <person name="Fujiyama A."/>
            <person name="Inagaki F."/>
            <person name="Takami H."/>
        </authorList>
    </citation>
    <scope>NUCLEOTIDE SEQUENCE</scope>
    <source>
        <strain evidence="1">Expedition CK06-06</strain>
    </source>
</reference>
<dbReference type="AlphaFoldDB" id="X1H6Z4"/>
<evidence type="ECO:0000313" key="1">
    <source>
        <dbReference type="EMBL" id="GAH65167.1"/>
    </source>
</evidence>
<sequence>MKNSQLLFIFAYVLLLSSQIYSQSYSAYLNEAKG</sequence>
<accession>X1H6Z4</accession>
<comment type="caution">
    <text evidence="1">The sequence shown here is derived from an EMBL/GenBank/DDBJ whole genome shotgun (WGS) entry which is preliminary data.</text>
</comment>
<gene>
    <name evidence="1" type="ORF">S03H2_44698</name>
</gene>
<organism evidence="1">
    <name type="scientific">marine sediment metagenome</name>
    <dbReference type="NCBI Taxonomy" id="412755"/>
    <lineage>
        <taxon>unclassified sequences</taxon>
        <taxon>metagenomes</taxon>
        <taxon>ecological metagenomes</taxon>
    </lineage>
</organism>
<feature type="non-terminal residue" evidence="1">
    <location>
        <position position="34"/>
    </location>
</feature>
<name>X1H6Z4_9ZZZZ</name>
<protein>
    <submittedName>
        <fullName evidence="1">Uncharacterized protein</fullName>
    </submittedName>
</protein>
<proteinExistence type="predicted"/>